<dbReference type="Proteomes" id="UP001324115">
    <property type="component" value="Unassembled WGS sequence"/>
</dbReference>
<dbReference type="Pfam" id="PF00139">
    <property type="entry name" value="Lectin_legB"/>
    <property type="match status" value="1"/>
</dbReference>
<keyword evidence="11" id="KW-0547">Nucleotide-binding</keyword>
<dbReference type="SUPFAM" id="SSF56112">
    <property type="entry name" value="Protein kinase-like (PK-like)"/>
    <property type="match status" value="1"/>
</dbReference>
<dbReference type="EC" id="2.7.11.1" evidence="5"/>
<dbReference type="PROSITE" id="PS50011">
    <property type="entry name" value="PROTEIN_KINASE_DOM"/>
    <property type="match status" value="1"/>
</dbReference>
<keyword evidence="14 19" id="KW-1133">Transmembrane helix</keyword>
<evidence type="ECO:0000256" key="2">
    <source>
        <dbReference type="ARBA" id="ARBA00007606"/>
    </source>
</evidence>
<dbReference type="InterPro" id="IPR050528">
    <property type="entry name" value="L-type_Lectin-RKs"/>
</dbReference>
<dbReference type="InterPro" id="IPR011009">
    <property type="entry name" value="Kinase-like_dom_sf"/>
</dbReference>
<dbReference type="AlphaFoldDB" id="A0AAN7EXH6"/>
<evidence type="ECO:0000256" key="14">
    <source>
        <dbReference type="ARBA" id="ARBA00022989"/>
    </source>
</evidence>
<keyword evidence="10" id="KW-0430">Lectin</keyword>
<evidence type="ECO:0000256" key="13">
    <source>
        <dbReference type="ARBA" id="ARBA00022840"/>
    </source>
</evidence>
<keyword evidence="13" id="KW-0067">ATP-binding</keyword>
<feature type="transmembrane region" description="Helical" evidence="19">
    <location>
        <begin position="211"/>
        <end position="232"/>
    </location>
</feature>
<evidence type="ECO:0000256" key="20">
    <source>
        <dbReference type="SAM" id="SignalP"/>
    </source>
</evidence>
<dbReference type="SUPFAM" id="SSF49899">
    <property type="entry name" value="Concanavalin A-like lectins/glucanases"/>
    <property type="match status" value="1"/>
</dbReference>
<evidence type="ECO:0000256" key="19">
    <source>
        <dbReference type="SAM" id="Phobius"/>
    </source>
</evidence>
<evidence type="ECO:0000256" key="18">
    <source>
        <dbReference type="ARBA" id="ARBA00048679"/>
    </source>
</evidence>
<comment type="subcellular location">
    <subcellularLocation>
        <location evidence="1">Membrane</location>
        <topology evidence="1">Single-pass type I membrane protein</topology>
    </subcellularLocation>
</comment>
<keyword evidence="9 20" id="KW-0732">Signal</keyword>
<evidence type="ECO:0000256" key="11">
    <source>
        <dbReference type="ARBA" id="ARBA00022741"/>
    </source>
</evidence>
<evidence type="ECO:0000313" key="23">
    <source>
        <dbReference type="Proteomes" id="UP001324115"/>
    </source>
</evidence>
<reference evidence="22 23" key="1">
    <citation type="journal article" date="2023" name="G3 (Bethesda)">
        <title>A haplotype-resolved chromosome-scale genome for Quercus rubra L. provides insights into the genetics of adaptive traits for red oak species.</title>
        <authorList>
            <person name="Kapoor B."/>
            <person name="Jenkins J."/>
            <person name="Schmutz J."/>
            <person name="Zhebentyayeva T."/>
            <person name="Kuelheim C."/>
            <person name="Coggeshall M."/>
            <person name="Heim C."/>
            <person name="Lasky J.R."/>
            <person name="Leites L."/>
            <person name="Islam-Faridi N."/>
            <person name="Romero-Severson J."/>
            <person name="DeLeo V.L."/>
            <person name="Lucas S.M."/>
            <person name="Lazic D."/>
            <person name="Gailing O."/>
            <person name="Carlson J."/>
            <person name="Staton M."/>
        </authorList>
    </citation>
    <scope>NUCLEOTIDE SEQUENCE [LARGE SCALE GENOMIC DNA]</scope>
    <source>
        <strain evidence="22">Pseudo-F2</strain>
    </source>
</reference>
<dbReference type="GO" id="GO:0004674">
    <property type="term" value="F:protein serine/threonine kinase activity"/>
    <property type="evidence" value="ECO:0007669"/>
    <property type="project" value="UniProtKB-KW"/>
</dbReference>
<sequence length="557" mass="61732">MFSKLVILLPLLISVVASLDTNFTYNGFRSQKGHAFYPTPISFKNSLNDIAFSFSTTFVFAIVFEYPTLSGHGITFNLTPPTRGLPGALPSQYLGLFNDQQCHEFNDINDNHVGVDINSLESTTSTSASYCATSGGFMNLTLISGHPMQVWVEYDGVKKQINVTLAPINVDKPKIPLLSLSAMYVGFSSTTGSILTSHYVLGKGRAKHLTIGLLVILVSLVLVAISGATYVIKRKRKFAELLEDWEVDYGPHRFKYKDLYIATKGFRDKELLGSGGFGRVYEEFVAEIVSIGWLRHRNLVPLLGYCRRKGELLLVYDYMSNGSLDKYIFDQPQVTLNWSQRFQVIKGVASGLLYLHEGWDQVVMHRDMKASNVLLDGELNGRLGDFGLARLHDHGTDPQTTHVVGTLGYLAPKHTQSGKATTSTDVYAFGALMLEVACGRRPIQVNGPPKDSILVDWVFSHLSQGEIMEARDPNYGTSYVAEERVEAAVRPIMRQVVQYLKGDVPFPHLSSLGLCSTGLTFAHREGFDDFFKTYPSSMNKGFSHSSFIADSLLLGGR</sequence>
<comment type="caution">
    <text evidence="22">The sequence shown here is derived from an EMBL/GenBank/DDBJ whole genome shotgun (WGS) entry which is preliminary data.</text>
</comment>
<organism evidence="22 23">
    <name type="scientific">Quercus rubra</name>
    <name type="common">Northern red oak</name>
    <name type="synonym">Quercus borealis</name>
    <dbReference type="NCBI Taxonomy" id="3512"/>
    <lineage>
        <taxon>Eukaryota</taxon>
        <taxon>Viridiplantae</taxon>
        <taxon>Streptophyta</taxon>
        <taxon>Embryophyta</taxon>
        <taxon>Tracheophyta</taxon>
        <taxon>Spermatophyta</taxon>
        <taxon>Magnoliopsida</taxon>
        <taxon>eudicotyledons</taxon>
        <taxon>Gunneridae</taxon>
        <taxon>Pentapetalae</taxon>
        <taxon>rosids</taxon>
        <taxon>fabids</taxon>
        <taxon>Fagales</taxon>
        <taxon>Fagaceae</taxon>
        <taxon>Quercus</taxon>
    </lineage>
</organism>
<evidence type="ECO:0000256" key="9">
    <source>
        <dbReference type="ARBA" id="ARBA00022729"/>
    </source>
</evidence>
<evidence type="ECO:0000256" key="6">
    <source>
        <dbReference type="ARBA" id="ARBA00022527"/>
    </source>
</evidence>
<comment type="catalytic activity">
    <reaction evidence="18">
        <text>L-seryl-[protein] + ATP = O-phospho-L-seryl-[protein] + ADP + H(+)</text>
        <dbReference type="Rhea" id="RHEA:17989"/>
        <dbReference type="Rhea" id="RHEA-COMP:9863"/>
        <dbReference type="Rhea" id="RHEA-COMP:11604"/>
        <dbReference type="ChEBI" id="CHEBI:15378"/>
        <dbReference type="ChEBI" id="CHEBI:29999"/>
        <dbReference type="ChEBI" id="CHEBI:30616"/>
        <dbReference type="ChEBI" id="CHEBI:83421"/>
        <dbReference type="ChEBI" id="CHEBI:456216"/>
        <dbReference type="EC" id="2.7.11.1"/>
    </reaction>
</comment>
<evidence type="ECO:0000256" key="1">
    <source>
        <dbReference type="ARBA" id="ARBA00004479"/>
    </source>
</evidence>
<evidence type="ECO:0000256" key="15">
    <source>
        <dbReference type="ARBA" id="ARBA00023136"/>
    </source>
</evidence>
<dbReference type="Pfam" id="PF00069">
    <property type="entry name" value="Pkinase"/>
    <property type="match status" value="1"/>
</dbReference>
<dbReference type="Gene3D" id="1.10.510.10">
    <property type="entry name" value="Transferase(Phosphotransferase) domain 1"/>
    <property type="match status" value="1"/>
</dbReference>
<feature type="chain" id="PRO_5043037336" description="non-specific serine/threonine protein kinase" evidence="20">
    <location>
        <begin position="19"/>
        <end position="557"/>
    </location>
</feature>
<evidence type="ECO:0000259" key="21">
    <source>
        <dbReference type="PROSITE" id="PS50011"/>
    </source>
</evidence>
<evidence type="ECO:0000256" key="8">
    <source>
        <dbReference type="ARBA" id="ARBA00022692"/>
    </source>
</evidence>
<dbReference type="InterPro" id="IPR013320">
    <property type="entry name" value="ConA-like_dom_sf"/>
</dbReference>
<keyword evidence="6" id="KW-0723">Serine/threonine-protein kinase</keyword>
<comment type="similarity">
    <text evidence="2">Belongs to the leguminous lectin family.</text>
</comment>
<dbReference type="InterPro" id="IPR001220">
    <property type="entry name" value="Legume_lectin_dom"/>
</dbReference>
<dbReference type="InterPro" id="IPR008271">
    <property type="entry name" value="Ser/Thr_kinase_AS"/>
</dbReference>
<evidence type="ECO:0000256" key="10">
    <source>
        <dbReference type="ARBA" id="ARBA00022734"/>
    </source>
</evidence>
<comment type="similarity">
    <text evidence="3">In the N-terminal section; belongs to the leguminous lectin family.</text>
</comment>
<name>A0AAN7EXH6_QUERU</name>
<keyword evidence="15 19" id="KW-0472">Membrane</keyword>
<dbReference type="InterPro" id="IPR000719">
    <property type="entry name" value="Prot_kinase_dom"/>
</dbReference>
<feature type="transmembrane region" description="Helical" evidence="19">
    <location>
        <begin position="177"/>
        <end position="199"/>
    </location>
</feature>
<evidence type="ECO:0000256" key="16">
    <source>
        <dbReference type="ARBA" id="ARBA00023170"/>
    </source>
</evidence>
<comment type="similarity">
    <text evidence="4">In the C-terminal section; belongs to the protein kinase superfamily. Ser/Thr protein kinase family.</text>
</comment>
<evidence type="ECO:0000256" key="3">
    <source>
        <dbReference type="ARBA" id="ARBA00008536"/>
    </source>
</evidence>
<accession>A0AAN7EXH6</accession>
<feature type="domain" description="Protein kinase" evidence="21">
    <location>
        <begin position="195"/>
        <end position="507"/>
    </location>
</feature>
<dbReference type="SMART" id="SM00220">
    <property type="entry name" value="S_TKc"/>
    <property type="match status" value="1"/>
</dbReference>
<dbReference type="PROSITE" id="PS00108">
    <property type="entry name" value="PROTEIN_KINASE_ST"/>
    <property type="match status" value="1"/>
</dbReference>
<dbReference type="GO" id="GO:0005524">
    <property type="term" value="F:ATP binding"/>
    <property type="evidence" value="ECO:0007669"/>
    <property type="project" value="UniProtKB-KW"/>
</dbReference>
<gene>
    <name evidence="22" type="ORF">RGQ29_025294</name>
</gene>
<proteinExistence type="inferred from homology"/>
<dbReference type="FunFam" id="1.10.510.10:FF:000108">
    <property type="entry name" value="L-type lectin-domain containing receptor kinase S.4"/>
    <property type="match status" value="1"/>
</dbReference>
<protein>
    <recommendedName>
        <fullName evidence="5">non-specific serine/threonine protein kinase</fullName>
        <ecNumber evidence="5">2.7.11.1</ecNumber>
    </recommendedName>
</protein>
<dbReference type="Gene3D" id="3.30.200.20">
    <property type="entry name" value="Phosphorylase Kinase, domain 1"/>
    <property type="match status" value="2"/>
</dbReference>
<keyword evidence="23" id="KW-1185">Reference proteome</keyword>
<keyword evidence="12" id="KW-0418">Kinase</keyword>
<evidence type="ECO:0000313" key="22">
    <source>
        <dbReference type="EMBL" id="KAK4582065.1"/>
    </source>
</evidence>
<comment type="catalytic activity">
    <reaction evidence="17">
        <text>L-threonyl-[protein] + ATP = O-phospho-L-threonyl-[protein] + ADP + H(+)</text>
        <dbReference type="Rhea" id="RHEA:46608"/>
        <dbReference type="Rhea" id="RHEA-COMP:11060"/>
        <dbReference type="Rhea" id="RHEA-COMP:11605"/>
        <dbReference type="ChEBI" id="CHEBI:15378"/>
        <dbReference type="ChEBI" id="CHEBI:30013"/>
        <dbReference type="ChEBI" id="CHEBI:30616"/>
        <dbReference type="ChEBI" id="CHEBI:61977"/>
        <dbReference type="ChEBI" id="CHEBI:456216"/>
        <dbReference type="EC" id="2.7.11.1"/>
    </reaction>
</comment>
<dbReference type="GO" id="GO:0016020">
    <property type="term" value="C:membrane"/>
    <property type="evidence" value="ECO:0007669"/>
    <property type="project" value="UniProtKB-SubCell"/>
</dbReference>
<keyword evidence="7" id="KW-0808">Transferase</keyword>
<dbReference type="PANTHER" id="PTHR27007">
    <property type="match status" value="1"/>
</dbReference>
<dbReference type="GO" id="GO:0030246">
    <property type="term" value="F:carbohydrate binding"/>
    <property type="evidence" value="ECO:0007669"/>
    <property type="project" value="UniProtKB-KW"/>
</dbReference>
<keyword evidence="16" id="KW-0675">Receptor</keyword>
<evidence type="ECO:0000256" key="17">
    <source>
        <dbReference type="ARBA" id="ARBA00047899"/>
    </source>
</evidence>
<dbReference type="Gene3D" id="2.60.120.200">
    <property type="match status" value="1"/>
</dbReference>
<evidence type="ECO:0000256" key="12">
    <source>
        <dbReference type="ARBA" id="ARBA00022777"/>
    </source>
</evidence>
<evidence type="ECO:0000256" key="5">
    <source>
        <dbReference type="ARBA" id="ARBA00012513"/>
    </source>
</evidence>
<feature type="signal peptide" evidence="20">
    <location>
        <begin position="1"/>
        <end position="18"/>
    </location>
</feature>
<dbReference type="CDD" id="cd06899">
    <property type="entry name" value="lectin_legume_LecRK_Arcelin_ConA"/>
    <property type="match status" value="1"/>
</dbReference>
<keyword evidence="8 19" id="KW-0812">Transmembrane</keyword>
<evidence type="ECO:0000256" key="7">
    <source>
        <dbReference type="ARBA" id="ARBA00022679"/>
    </source>
</evidence>
<evidence type="ECO:0000256" key="4">
    <source>
        <dbReference type="ARBA" id="ARBA00010217"/>
    </source>
</evidence>
<dbReference type="EMBL" id="JAXUIC010000007">
    <property type="protein sequence ID" value="KAK4582065.1"/>
    <property type="molecule type" value="Genomic_DNA"/>
</dbReference>